<dbReference type="Proteomes" id="UP000034595">
    <property type="component" value="Unassembled WGS sequence"/>
</dbReference>
<feature type="transmembrane region" description="Helical" evidence="1">
    <location>
        <begin position="12"/>
        <end position="32"/>
    </location>
</feature>
<feature type="transmembrane region" description="Helical" evidence="1">
    <location>
        <begin position="52"/>
        <end position="70"/>
    </location>
</feature>
<comment type="caution">
    <text evidence="2">The sequence shown here is derived from an EMBL/GenBank/DDBJ whole genome shotgun (WGS) entry which is preliminary data.</text>
</comment>
<proteinExistence type="predicted"/>
<keyword evidence="1" id="KW-0472">Membrane</keyword>
<protein>
    <submittedName>
        <fullName evidence="2">Uncharacterized protein</fullName>
    </submittedName>
</protein>
<accession>A0A0G1KBT1</accession>
<keyword evidence="1" id="KW-0812">Transmembrane</keyword>
<dbReference type="EMBL" id="LCJQ01000018">
    <property type="protein sequence ID" value="KKT81073.1"/>
    <property type="molecule type" value="Genomic_DNA"/>
</dbReference>
<keyword evidence="1" id="KW-1133">Transmembrane helix</keyword>
<gene>
    <name evidence="2" type="ORF">UW78_C0018G0023</name>
</gene>
<dbReference type="AlphaFoldDB" id="A0A0G1KBT1"/>
<evidence type="ECO:0000313" key="3">
    <source>
        <dbReference type="Proteomes" id="UP000034595"/>
    </source>
</evidence>
<evidence type="ECO:0000256" key="1">
    <source>
        <dbReference type="SAM" id="Phobius"/>
    </source>
</evidence>
<reference evidence="2 3" key="1">
    <citation type="journal article" date="2015" name="Nature">
        <title>rRNA introns, odd ribosomes, and small enigmatic genomes across a large radiation of phyla.</title>
        <authorList>
            <person name="Brown C.T."/>
            <person name="Hug L.A."/>
            <person name="Thomas B.C."/>
            <person name="Sharon I."/>
            <person name="Castelle C.J."/>
            <person name="Singh A."/>
            <person name="Wilkins M.J."/>
            <person name="Williams K.H."/>
            <person name="Banfield J.F."/>
        </authorList>
    </citation>
    <scope>NUCLEOTIDE SEQUENCE [LARGE SCALE GENOMIC DNA]</scope>
</reference>
<organism evidence="2 3">
    <name type="scientific">Candidatus Azambacteria bacterium GW2011_GWA1_44_9</name>
    <dbReference type="NCBI Taxonomy" id="1618610"/>
    <lineage>
        <taxon>Bacteria</taxon>
        <taxon>Candidatus Azamiibacteriota</taxon>
    </lineage>
</organism>
<sequence length="87" mass="9154">MPINFSELEGRGIAASVAGGAFLGGTVYEGVISFVQSTGSIDPMLYGPHRDLACLSGLLFLAAVGVILRVNSRSRLIDDQPAQDYPN</sequence>
<name>A0A0G1KBT1_9BACT</name>
<evidence type="ECO:0000313" key="2">
    <source>
        <dbReference type="EMBL" id="KKT81073.1"/>
    </source>
</evidence>